<dbReference type="RefSeq" id="WP_133183490.1">
    <property type="nucleotide sequence ID" value="NZ_SMOD01000010.1"/>
</dbReference>
<gene>
    <name evidence="2" type="ORF">E1N52_14690</name>
</gene>
<comment type="caution">
    <text evidence="2">The sequence shown here is derived from an EMBL/GenBank/DDBJ whole genome shotgun (WGS) entry which is preliminary data.</text>
</comment>
<dbReference type="Proteomes" id="UP000295606">
    <property type="component" value="Unassembled WGS sequence"/>
</dbReference>
<dbReference type="AlphaFoldDB" id="A0A4R5LDS3"/>
<name>A0A4R5LDS3_9BURK</name>
<sequence length="852" mass="91088">MRRTPKRFPTIRSSSGWSGGAPRALLLAALWTALAGAGRVQAQALPQGAQPLPLSGAAYRVAQQGYDAYAHRDYAAAERYAREAIRQRPDLASLRLLLANSQAARGQWREASRTLSDAIAQIGPDAALTARRREIDVQVAALARPGAPTGGGRTARAVPPPGSGPPDYLTGRAWQLAQDAYKSYGAKQYDAAWREANAVIALRPDILRLRLLAIDAAAAGGHDREAWQAAQEAQRRFGDSQALRERRTQIGARLAPAAVQAAEAARTRGDTAQAIALLHEAIGYAPLQLGNRLLLCEMLLEQNDMAGLEAAAGDAIASGATPTLMPYVLRGYARAAQSRSAQANEDFAQALLSEGASVRDERVAHAIIADVWTAQGQPQRALDLLATLPPVGDDTDALIAMRRYYARAALAQTAAPITAAASGERVATTARPVLDCTVDQYGSACDVYAADPGFADRRAAIVAAQRGDRAAALDAQRRAVAADPRNPQHRLELIDALTAAGDTEGAKREARAMLEAGLLDALPPLSAAYIAQRAGDDRRASMYFAQADEAGQLPPQATGDAGYSAYRATFDALAAGYFKRAIDYGTSPPPGVAPATLLQLQDLRNAHADVTRDWGAIASVNYRGSGLQPGVSTGEVPGSYNNWQMGVEGYWRPFGTLGDRNFEVYARVYQDVGAKGDAPSGISTALGAIGARAKPFESINAVVAFERLIPIGSRAPSDWLLRLAYSGGIGTERRLDVPSWWTVQDYGEVGHYVSNGWNYGTGYIEAGRTWRLDTISPKLTVFPYAVAGVDYDSSINRSVPVGIGVGVSTRYWFRDSFYDAPRSYVDVTVQYRWHVTGDDRAGGVFFGAVLSY</sequence>
<evidence type="ECO:0000313" key="3">
    <source>
        <dbReference type="Proteomes" id="UP000295606"/>
    </source>
</evidence>
<reference evidence="2 3" key="1">
    <citation type="submission" date="2019-03" db="EMBL/GenBank/DDBJ databases">
        <title>Paraburkholderia sp. isolated from native Mimosa gymnas in Guartela State Park, Brazil.</title>
        <authorList>
            <person name="Paulitsch F."/>
            <person name="Hungria M."/>
            <person name="Delamuta J.R.M."/>
            <person name="Ribeiro R.A."/>
            <person name="Dall'Agnol R."/>
            <person name="Silva J.S.B."/>
        </authorList>
    </citation>
    <scope>NUCLEOTIDE SEQUENCE [LARGE SCALE GENOMIC DNA]</scope>
    <source>
        <strain evidence="2 3">CNPSo 3008</strain>
    </source>
</reference>
<dbReference type="InterPro" id="IPR011990">
    <property type="entry name" value="TPR-like_helical_dom_sf"/>
</dbReference>
<evidence type="ECO:0000313" key="2">
    <source>
        <dbReference type="EMBL" id="TDG07466.1"/>
    </source>
</evidence>
<feature type="domain" description="Bacteriophage N4 adsorption protein A C-terminal" evidence="1">
    <location>
        <begin position="678"/>
        <end position="847"/>
    </location>
</feature>
<dbReference type="SUPFAM" id="SSF48452">
    <property type="entry name" value="TPR-like"/>
    <property type="match status" value="1"/>
</dbReference>
<dbReference type="EMBL" id="SMOD01000010">
    <property type="protein sequence ID" value="TDG07466.1"/>
    <property type="molecule type" value="Genomic_DNA"/>
</dbReference>
<proteinExistence type="predicted"/>
<dbReference type="OrthoDB" id="7399085at2"/>
<dbReference type="Pfam" id="PF13283">
    <property type="entry name" value="NfrA_C"/>
    <property type="match status" value="1"/>
</dbReference>
<protein>
    <submittedName>
        <fullName evidence="2">Bacteriophage N4 adsorption protein A</fullName>
    </submittedName>
</protein>
<evidence type="ECO:0000259" key="1">
    <source>
        <dbReference type="Pfam" id="PF13283"/>
    </source>
</evidence>
<accession>A0A4R5LDS3</accession>
<organism evidence="2 3">
    <name type="scientific">Paraburkholderia guartelaensis</name>
    <dbReference type="NCBI Taxonomy" id="2546446"/>
    <lineage>
        <taxon>Bacteria</taxon>
        <taxon>Pseudomonadati</taxon>
        <taxon>Pseudomonadota</taxon>
        <taxon>Betaproteobacteria</taxon>
        <taxon>Burkholderiales</taxon>
        <taxon>Burkholderiaceae</taxon>
        <taxon>Paraburkholderia</taxon>
    </lineage>
</organism>
<dbReference type="Gene3D" id="1.25.40.10">
    <property type="entry name" value="Tetratricopeptide repeat domain"/>
    <property type="match status" value="3"/>
</dbReference>
<dbReference type="InterPro" id="IPR025137">
    <property type="entry name" value="NfrA_C"/>
</dbReference>